<dbReference type="Proteomes" id="UP000001929">
    <property type="component" value="Chromosome"/>
</dbReference>
<protein>
    <recommendedName>
        <fullName evidence="4">Outer membrane beta-barrel protein</fullName>
    </recommendedName>
</protein>
<dbReference type="KEGG" id="rru:Rru_A1489"/>
<dbReference type="EMBL" id="CP000230">
    <property type="protein sequence ID" value="ABC22290.1"/>
    <property type="molecule type" value="Genomic_DNA"/>
</dbReference>
<feature type="region of interest" description="Disordered" evidence="1">
    <location>
        <begin position="38"/>
        <end position="66"/>
    </location>
</feature>
<feature type="region of interest" description="Disordered" evidence="1">
    <location>
        <begin position="179"/>
        <end position="204"/>
    </location>
</feature>
<dbReference type="eggNOG" id="COG5338">
    <property type="taxonomic scope" value="Bacteria"/>
</dbReference>
<reference evidence="2 3" key="1">
    <citation type="journal article" date="2011" name="Stand. Genomic Sci.">
        <title>Complete genome sequence of Rhodospirillum rubrum type strain (S1).</title>
        <authorList>
            <person name="Munk A.C."/>
            <person name="Copeland A."/>
            <person name="Lucas S."/>
            <person name="Lapidus A."/>
            <person name="Del Rio T.G."/>
            <person name="Barry K."/>
            <person name="Detter J.C."/>
            <person name="Hammon N."/>
            <person name="Israni S."/>
            <person name="Pitluck S."/>
            <person name="Brettin T."/>
            <person name="Bruce D."/>
            <person name="Han C."/>
            <person name="Tapia R."/>
            <person name="Gilna P."/>
            <person name="Schmutz J."/>
            <person name="Larimer F."/>
            <person name="Land M."/>
            <person name="Kyrpides N.C."/>
            <person name="Mavromatis K."/>
            <person name="Richardson P."/>
            <person name="Rohde M."/>
            <person name="Goker M."/>
            <person name="Klenk H.P."/>
            <person name="Zhang Y."/>
            <person name="Roberts G.P."/>
            <person name="Reslewic S."/>
            <person name="Schwartz D.C."/>
        </authorList>
    </citation>
    <scope>NUCLEOTIDE SEQUENCE [LARGE SCALE GENOMIC DNA]</scope>
    <source>
        <strain evidence="3">ATCC 11170 / ATH 1.1.1 / DSM 467 / LMG 4362 / NCIMB 8255 / S1</strain>
    </source>
</reference>
<evidence type="ECO:0008006" key="4">
    <source>
        <dbReference type="Google" id="ProtNLM"/>
    </source>
</evidence>
<proteinExistence type="predicted"/>
<dbReference type="AlphaFoldDB" id="Q2RUA5"/>
<dbReference type="RefSeq" id="WP_011389243.1">
    <property type="nucleotide sequence ID" value="NC_007643.1"/>
</dbReference>
<feature type="compositionally biased region" description="Polar residues" evidence="1">
    <location>
        <begin position="38"/>
        <end position="49"/>
    </location>
</feature>
<gene>
    <name evidence="2" type="ordered locus">Rru_A1489</name>
</gene>
<evidence type="ECO:0000313" key="2">
    <source>
        <dbReference type="EMBL" id="ABC22290.1"/>
    </source>
</evidence>
<keyword evidence="3" id="KW-1185">Reference proteome</keyword>
<sequence length="451" mass="48570">MTNWHAGFGGLRLASGPWIGALGLVIAGSAPVLAQTAVTTSPTAPTERSTGAARATEPLDVDQNPLEQNTGDLVAESYQPKGLDLGSFLLLPSVSLGETYNSNIYATPDDEKSDFLTTLGAKFDLRSRFTEHELNTVIEAEHVWFSQYDENDVTNFRGSTNGRYDINRDTQVKLGIRGSLDHEERGSSDAAQGEKPTPTHTVGALLGGETHLGAYTIGVEAGATRYGFSNVSTSLGPDIDNESRNRTEYTGAVRGAYEFVPGYAAILSGTANKRAYDSDNTFGENRNSAGYSVETGIGVDISKVLRGDFLAGYFEQDYESGALDDPSGPMIKAVFNWTPTKLTLVVPAIERSVVDSTLAGASGMVRTSYSLLVRHEYARNVILRGYAAYSHDDYPGIEESSDTFLVNGQATYAFMPELDLTGLVGYTTKDSTISSLPYDQLVTTLTLSLRF</sequence>
<dbReference type="PhylomeDB" id="Q2RUA5"/>
<dbReference type="PATRIC" id="fig|269796.9.peg.1561"/>
<dbReference type="InterPro" id="IPR018759">
    <property type="entry name" value="BBP2_2"/>
</dbReference>
<dbReference type="EnsemblBacteria" id="ABC22290">
    <property type="protein sequence ID" value="ABC22290"/>
    <property type="gene ID" value="Rru_A1489"/>
</dbReference>
<dbReference type="STRING" id="269796.Rru_A1489"/>
<name>Q2RUA5_RHORT</name>
<organism evidence="2 3">
    <name type="scientific">Rhodospirillum rubrum (strain ATCC 11170 / ATH 1.1.1 / DSM 467 / LMG 4362 / NCIMB 8255 / S1)</name>
    <dbReference type="NCBI Taxonomy" id="269796"/>
    <lineage>
        <taxon>Bacteria</taxon>
        <taxon>Pseudomonadati</taxon>
        <taxon>Pseudomonadota</taxon>
        <taxon>Alphaproteobacteria</taxon>
        <taxon>Rhodospirillales</taxon>
        <taxon>Rhodospirillaceae</taxon>
        <taxon>Rhodospirillum</taxon>
    </lineage>
</organism>
<dbReference type="Pfam" id="PF10082">
    <property type="entry name" value="BBP2_2"/>
    <property type="match status" value="1"/>
</dbReference>
<evidence type="ECO:0000256" key="1">
    <source>
        <dbReference type="SAM" id="MobiDB-lite"/>
    </source>
</evidence>
<dbReference type="HOGENOM" id="CLU_049024_0_0_5"/>
<evidence type="ECO:0000313" key="3">
    <source>
        <dbReference type="Proteomes" id="UP000001929"/>
    </source>
</evidence>
<accession>Q2RUA5</accession>